<accession>A0A4V4H598</accession>
<feature type="compositionally biased region" description="Basic and acidic residues" evidence="1">
    <location>
        <begin position="322"/>
        <end position="337"/>
    </location>
</feature>
<protein>
    <submittedName>
        <fullName evidence="2">Uncharacterized protein</fullName>
    </submittedName>
</protein>
<feature type="compositionally biased region" description="Basic and acidic residues" evidence="1">
    <location>
        <begin position="463"/>
        <end position="472"/>
    </location>
</feature>
<dbReference type="PANTHER" id="PTHR33167:SF43">
    <property type="entry name" value="PROTEIN WAVE"/>
    <property type="match status" value="1"/>
</dbReference>
<feature type="region of interest" description="Disordered" evidence="1">
    <location>
        <begin position="299"/>
        <end position="349"/>
    </location>
</feature>
<evidence type="ECO:0000313" key="2">
    <source>
        <dbReference type="EMBL" id="THU55186.1"/>
    </source>
</evidence>
<dbReference type="AlphaFoldDB" id="A0A4V4H598"/>
<evidence type="ECO:0000256" key="1">
    <source>
        <dbReference type="SAM" id="MobiDB-lite"/>
    </source>
</evidence>
<dbReference type="InterPro" id="IPR008581">
    <property type="entry name" value="DUF863_pln"/>
</dbReference>
<name>A0A4V4H598_MUSBA</name>
<keyword evidence="3" id="KW-1185">Reference proteome</keyword>
<reference evidence="2 3" key="1">
    <citation type="journal article" date="2019" name="Nat. Plants">
        <title>Genome sequencing of Musa balbisiana reveals subgenome evolution and function divergence in polyploid bananas.</title>
        <authorList>
            <person name="Yao X."/>
        </authorList>
    </citation>
    <scope>NUCLEOTIDE SEQUENCE [LARGE SCALE GENOMIC DNA]</scope>
    <source>
        <strain evidence="3">cv. DH-PKW</strain>
        <tissue evidence="2">Leaves</tissue>
    </source>
</reference>
<dbReference type="Pfam" id="PF05904">
    <property type="entry name" value="DUF863"/>
    <property type="match status" value="1"/>
</dbReference>
<dbReference type="PANTHER" id="PTHR33167">
    <property type="entry name" value="TRANSCRIPTION FACTOR, PUTATIVE (DUF863)-RELATED"/>
    <property type="match status" value="1"/>
</dbReference>
<gene>
    <name evidence="2" type="ORF">C4D60_Mb11t03920</name>
</gene>
<feature type="compositionally biased region" description="Polar residues" evidence="1">
    <location>
        <begin position="618"/>
        <end position="627"/>
    </location>
</feature>
<dbReference type="EMBL" id="PYDT01000007">
    <property type="protein sequence ID" value="THU55186.1"/>
    <property type="molecule type" value="Genomic_DNA"/>
</dbReference>
<organism evidence="2 3">
    <name type="scientific">Musa balbisiana</name>
    <name type="common">Banana</name>
    <dbReference type="NCBI Taxonomy" id="52838"/>
    <lineage>
        <taxon>Eukaryota</taxon>
        <taxon>Viridiplantae</taxon>
        <taxon>Streptophyta</taxon>
        <taxon>Embryophyta</taxon>
        <taxon>Tracheophyta</taxon>
        <taxon>Spermatophyta</taxon>
        <taxon>Magnoliopsida</taxon>
        <taxon>Liliopsida</taxon>
        <taxon>Zingiberales</taxon>
        <taxon>Musaceae</taxon>
        <taxon>Musa</taxon>
    </lineage>
</organism>
<sequence>MFTSVAMRESIGGVAMTTATEMMMVASTRGDLDLNDAPPPAYEYPVMEGLKHAMIQHEMVFKNQVRELHRLYWRQRSLMNEVYWKQYVPMSLHQQPAEKKAGDMRSCLPTVNWMGMKRTSSELHTNNLKSFDLHLPADRSIHDAAKVVTNSFVEVHSSGFGECVLGARHSSGFKAMADDAANPSQSRVTVSSEFCSVSRISNESGHRLSEKCSHTEHQNERWQEQNIHSNAGLKERGGFLSADFLTEKQQPKYKLFHIDLNVAQDDEPVDVFPNTVETFPSPSTSSSVVCHGDKLRISRSNRSEKESTVTVQPGLVCLGSENSREKSDNSLPHEARDPYPPSVQASVQSSNVTDNNWNYKEHIADNEVCGSGIRSSEECCKILVERFSRDYNGKTQGRTNGTVLTDFHSAGKKNIDSSPGQISFVAHSDNRKNISISSNNMENSYLHASAGNTSLPPNICGGLEDKETHNEGSDEDTVSSHAIAPDEKHRDELKQCPIGIMHNQLTGDSECTSKKKSVADHAVISNLENSVTTHSNSVMPEGICRKQVPNIEASSHTCTQDKPCNSKALLPKEDLAQITKLDNIILKAAEMLLSMSSENPLHSLDQLANHGQPESEFTEGNDQPRSSDSFEIMTLKLPQEFTDVSSICATQIDNETRKDVCGVRLRRGTRLRDFQKDILPGMVSLSRHEICEDLYAIKHEFRKKRSRKVLEDNWLRPVRSRRSSLYNVSKRR</sequence>
<dbReference type="Proteomes" id="UP000317650">
    <property type="component" value="Chromosome 11"/>
</dbReference>
<feature type="region of interest" description="Disordered" evidence="1">
    <location>
        <begin position="603"/>
        <end position="627"/>
    </location>
</feature>
<proteinExistence type="predicted"/>
<evidence type="ECO:0000313" key="3">
    <source>
        <dbReference type="Proteomes" id="UP000317650"/>
    </source>
</evidence>
<comment type="caution">
    <text evidence="2">The sequence shown here is derived from an EMBL/GenBank/DDBJ whole genome shotgun (WGS) entry which is preliminary data.</text>
</comment>
<feature type="region of interest" description="Disordered" evidence="1">
    <location>
        <begin position="456"/>
        <end position="487"/>
    </location>
</feature>